<name>A0A2P2PQB3_RHIMU</name>
<keyword evidence="1" id="KW-0472">Membrane</keyword>
<evidence type="ECO:0000313" key="2">
    <source>
        <dbReference type="EMBL" id="MBX56937.1"/>
    </source>
</evidence>
<sequence>MIHRKWSLLTAPAVFLGGIVATVVVANFFLVENGPFSKPEQQKPNPPSSAK</sequence>
<proteinExistence type="predicted"/>
<feature type="transmembrane region" description="Helical" evidence="1">
    <location>
        <begin position="7"/>
        <end position="30"/>
    </location>
</feature>
<reference evidence="2" key="1">
    <citation type="submission" date="2018-02" db="EMBL/GenBank/DDBJ databases">
        <title>Rhizophora mucronata_Transcriptome.</title>
        <authorList>
            <person name="Meera S.P."/>
            <person name="Sreeshan A."/>
            <person name="Augustine A."/>
        </authorList>
    </citation>
    <scope>NUCLEOTIDE SEQUENCE</scope>
    <source>
        <tissue evidence="2">Leaf</tissue>
    </source>
</reference>
<organism evidence="2">
    <name type="scientific">Rhizophora mucronata</name>
    <name type="common">Asiatic mangrove</name>
    <dbReference type="NCBI Taxonomy" id="61149"/>
    <lineage>
        <taxon>Eukaryota</taxon>
        <taxon>Viridiplantae</taxon>
        <taxon>Streptophyta</taxon>
        <taxon>Embryophyta</taxon>
        <taxon>Tracheophyta</taxon>
        <taxon>Spermatophyta</taxon>
        <taxon>Magnoliopsida</taxon>
        <taxon>eudicotyledons</taxon>
        <taxon>Gunneridae</taxon>
        <taxon>Pentapetalae</taxon>
        <taxon>rosids</taxon>
        <taxon>fabids</taxon>
        <taxon>Malpighiales</taxon>
        <taxon>Rhizophoraceae</taxon>
        <taxon>Rhizophora</taxon>
    </lineage>
</organism>
<accession>A0A2P2PQB3</accession>
<protein>
    <submittedName>
        <fullName evidence="2">Uncharacterized protein</fullName>
    </submittedName>
</protein>
<dbReference type="EMBL" id="GGEC01076453">
    <property type="protein sequence ID" value="MBX56937.1"/>
    <property type="molecule type" value="Transcribed_RNA"/>
</dbReference>
<keyword evidence="1" id="KW-1133">Transmembrane helix</keyword>
<keyword evidence="1" id="KW-0812">Transmembrane</keyword>
<evidence type="ECO:0000256" key="1">
    <source>
        <dbReference type="SAM" id="Phobius"/>
    </source>
</evidence>
<dbReference type="AlphaFoldDB" id="A0A2P2PQB3"/>